<protein>
    <submittedName>
        <fullName evidence="3">Filamentous hemagglutinin N-terminal domain-containing protein</fullName>
    </submittedName>
</protein>
<keyword evidence="4" id="KW-1185">Reference proteome</keyword>
<evidence type="ECO:0000313" key="3">
    <source>
        <dbReference type="EMBL" id="MFB2895405.1"/>
    </source>
</evidence>
<name>A0ABV4XUM3_9CYAN</name>
<dbReference type="Pfam" id="PF05860">
    <property type="entry name" value="TPS"/>
    <property type="match status" value="1"/>
</dbReference>
<dbReference type="Proteomes" id="UP001576784">
    <property type="component" value="Unassembled WGS sequence"/>
</dbReference>
<accession>A0ABV4XUM3</accession>
<dbReference type="EMBL" id="JBHFNR010000156">
    <property type="protein sequence ID" value="MFB2895405.1"/>
    <property type="molecule type" value="Genomic_DNA"/>
</dbReference>
<dbReference type="InterPro" id="IPR012334">
    <property type="entry name" value="Pectin_lyas_fold"/>
</dbReference>
<dbReference type="SUPFAM" id="SSF51126">
    <property type="entry name" value="Pectin lyase-like"/>
    <property type="match status" value="3"/>
</dbReference>
<dbReference type="InterPro" id="IPR011050">
    <property type="entry name" value="Pectin_lyase_fold/virulence"/>
</dbReference>
<dbReference type="Gene3D" id="2.160.20.10">
    <property type="entry name" value="Single-stranded right-handed beta-helix, Pectin lyase-like"/>
    <property type="match status" value="2"/>
</dbReference>
<organism evidence="3 4">
    <name type="scientific">Floridaenema flaviceps BLCC-F50</name>
    <dbReference type="NCBI Taxonomy" id="3153642"/>
    <lineage>
        <taxon>Bacteria</taxon>
        <taxon>Bacillati</taxon>
        <taxon>Cyanobacteriota</taxon>
        <taxon>Cyanophyceae</taxon>
        <taxon>Oscillatoriophycideae</taxon>
        <taxon>Aerosakkonematales</taxon>
        <taxon>Aerosakkonemataceae</taxon>
        <taxon>Floridanema</taxon>
        <taxon>Floridanema flaviceps</taxon>
    </lineage>
</organism>
<dbReference type="SMART" id="SM00912">
    <property type="entry name" value="Haemagg_act"/>
    <property type="match status" value="1"/>
</dbReference>
<dbReference type="InterPro" id="IPR008638">
    <property type="entry name" value="FhaB/CdiA-like_TPS"/>
</dbReference>
<evidence type="ECO:0000256" key="1">
    <source>
        <dbReference type="SAM" id="MobiDB-lite"/>
    </source>
</evidence>
<evidence type="ECO:0000313" key="4">
    <source>
        <dbReference type="Proteomes" id="UP001576784"/>
    </source>
</evidence>
<gene>
    <name evidence="3" type="ORF">ACE1CI_21080</name>
</gene>
<comment type="caution">
    <text evidence="3">The sequence shown here is derived from an EMBL/GenBank/DDBJ whole genome shotgun (WGS) entry which is preliminary data.</text>
</comment>
<dbReference type="NCBIfam" id="TIGR01901">
    <property type="entry name" value="adhes_NPXG"/>
    <property type="match status" value="1"/>
</dbReference>
<proteinExistence type="predicted"/>
<reference evidence="3 4" key="1">
    <citation type="submission" date="2024-09" db="EMBL/GenBank/DDBJ databases">
        <title>Floridaenema gen nov. (Aerosakkonemataceae, Aerosakkonematales ord. nov., Cyanobacteria) from benthic tropical and subtropical fresh waters, with the description of four new species.</title>
        <authorList>
            <person name="Moretto J.A."/>
            <person name="Berthold D.E."/>
            <person name="Lefler F.W."/>
            <person name="Huang I.-S."/>
            <person name="Laughinghouse H. IV."/>
        </authorList>
    </citation>
    <scope>NUCLEOTIDE SEQUENCE [LARGE SCALE GENOMIC DNA]</scope>
    <source>
        <strain evidence="3 4">BLCC-F50</strain>
    </source>
</reference>
<feature type="compositionally biased region" description="Low complexity" evidence="1">
    <location>
        <begin position="767"/>
        <end position="782"/>
    </location>
</feature>
<evidence type="ECO:0000259" key="2">
    <source>
        <dbReference type="SMART" id="SM00912"/>
    </source>
</evidence>
<sequence>MIAKSWFSGWWQFQIASCVAIFGVLLGGVSEYILAQIVPDNTLGAESSVVTPNININNIPSDKIDGGAIRGANLFHSFSQFNIGEGRGAYFTNPVGILNILTRVTGTNRSEILGRLGVLGNANLFLINPNGIVFGSNASLDVQGSFLATTANAVKLGDAGLFSATQPATSNLLAVSPSALWFNAVAAQPLVNRSQAPSSINQPNSAGLSPGLQVQPGRTLALVGGDVLIEGGNLTVAGGRIELGSVTGVGQVSLTDTGNSFVLGYDSANNFGKIALSNGAFVDASGEGGGGIQIRGARLEMTQSSIIAADTLGAENGQELLVRATEIDLSERSVLSVSVTDTGTGTGGDLKIDTQQLLMRDGAQVLVITVGNGNSGRLQITASDSIELIGTSDDSQFGSGLYSQSQGAGDAGELRIDTKRLLVRDGAEVSGNTVGSGKGGRLQITASDSVEVIGTTPNGQLPSNLFAGSQRSGYGDAGELRINTRRLVVKDGGQVGTGTFGSGKGGNLLITASDSIELIGRAANGQFNSGLFTSTTGSGEAGDLTIDTRRLLMRDRAVISSRSTGEGTAGNINITARDSLRADNGTIGTDSTQSQGGAIAIRAGNIRLFGDSDIRSNVASGAGGGGNIYLKADSILAFDDSNILAFARDGRGGDITLDTPAFFGENFRSALSNTDPNPLESNNRVDINATGAISSGVITIPDVSFIQNSLTELPENQINTDSILASSCIVRRSRPTRGSFIVTGTGGLQERPGDAQMSNFPIVDVETLPSDSTPSNTNSNRPWQKGDPIVEPQGVYRLPNGRLVMSRECP</sequence>
<feature type="region of interest" description="Disordered" evidence="1">
    <location>
        <begin position="766"/>
        <end position="794"/>
    </location>
</feature>
<feature type="domain" description="Filamentous haemagglutinin FhaB/tRNA nuclease CdiA-like TPS" evidence="2">
    <location>
        <begin position="44"/>
        <end position="157"/>
    </location>
</feature>
<dbReference type="RefSeq" id="WP_413265042.1">
    <property type="nucleotide sequence ID" value="NZ_JBHFNR010000156.1"/>
</dbReference>